<keyword evidence="8 10" id="KW-1133">Transmembrane helix</keyword>
<dbReference type="SUPFAM" id="SSF52540">
    <property type="entry name" value="P-loop containing nucleoside triphosphate hydrolases"/>
    <property type="match status" value="2"/>
</dbReference>
<dbReference type="InterPro" id="IPR017871">
    <property type="entry name" value="ABC_transporter-like_CS"/>
</dbReference>
<evidence type="ECO:0008006" key="15">
    <source>
        <dbReference type="Google" id="ProtNLM"/>
    </source>
</evidence>
<evidence type="ECO:0000256" key="2">
    <source>
        <dbReference type="ARBA" id="ARBA00009726"/>
    </source>
</evidence>
<dbReference type="CDD" id="cd18604">
    <property type="entry name" value="ABC_6TM_VMR1_D2_like"/>
    <property type="match status" value="1"/>
</dbReference>
<evidence type="ECO:0000256" key="3">
    <source>
        <dbReference type="ARBA" id="ARBA00022448"/>
    </source>
</evidence>
<dbReference type="FunFam" id="1.20.1560.10:FF:000013">
    <property type="entry name" value="ABC transporter C family member 2"/>
    <property type="match status" value="1"/>
</dbReference>
<dbReference type="GO" id="GO:0005524">
    <property type="term" value="F:ATP binding"/>
    <property type="evidence" value="ECO:0007669"/>
    <property type="project" value="UniProtKB-KW"/>
</dbReference>
<dbReference type="Proteomes" id="UP000053095">
    <property type="component" value="Unassembled WGS sequence"/>
</dbReference>
<dbReference type="PANTHER" id="PTHR24223:SF456">
    <property type="entry name" value="MULTIDRUG RESISTANCE-ASSOCIATED PROTEIN LETHAL(2)03659"/>
    <property type="match status" value="1"/>
</dbReference>
<feature type="transmembrane region" description="Helical" evidence="10">
    <location>
        <begin position="767"/>
        <end position="788"/>
    </location>
</feature>
<feature type="transmembrane region" description="Helical" evidence="10">
    <location>
        <begin position="243"/>
        <end position="263"/>
    </location>
</feature>
<feature type="transmembrane region" description="Helical" evidence="10">
    <location>
        <begin position="718"/>
        <end position="746"/>
    </location>
</feature>
<evidence type="ECO:0000256" key="8">
    <source>
        <dbReference type="ARBA" id="ARBA00022989"/>
    </source>
</evidence>
<dbReference type="InterPro" id="IPR003439">
    <property type="entry name" value="ABC_transporter-like_ATP-bd"/>
</dbReference>
<dbReference type="CDD" id="cd03250">
    <property type="entry name" value="ABCC_MRP_domain1"/>
    <property type="match status" value="1"/>
</dbReference>
<dbReference type="GO" id="GO:0140359">
    <property type="term" value="F:ABC-type transporter activity"/>
    <property type="evidence" value="ECO:0007669"/>
    <property type="project" value="InterPro"/>
</dbReference>
<dbReference type="SUPFAM" id="SSF90123">
    <property type="entry name" value="ABC transporter transmembrane region"/>
    <property type="match status" value="2"/>
</dbReference>
<evidence type="ECO:0000256" key="6">
    <source>
        <dbReference type="ARBA" id="ARBA00022741"/>
    </source>
</evidence>
<dbReference type="PROSITE" id="PS50929">
    <property type="entry name" value="ABC_TM1F"/>
    <property type="match status" value="2"/>
</dbReference>
<organism evidence="13 14">
    <name type="scientific">Talaromyces pinophilus</name>
    <name type="common">Penicillium pinophilum</name>
    <dbReference type="NCBI Taxonomy" id="128442"/>
    <lineage>
        <taxon>Eukaryota</taxon>
        <taxon>Fungi</taxon>
        <taxon>Dikarya</taxon>
        <taxon>Ascomycota</taxon>
        <taxon>Pezizomycotina</taxon>
        <taxon>Eurotiomycetes</taxon>
        <taxon>Eurotiomycetidae</taxon>
        <taxon>Eurotiales</taxon>
        <taxon>Trichocomaceae</taxon>
        <taxon>Talaromyces</taxon>
        <taxon>Talaromyces sect. Talaromyces</taxon>
    </lineage>
</organism>
<evidence type="ECO:0000259" key="12">
    <source>
        <dbReference type="PROSITE" id="PS50929"/>
    </source>
</evidence>
<protein>
    <recommendedName>
        <fullName evidence="15">P-loop containing nucleoside triphosphate hydrolase protein</fullName>
    </recommendedName>
</protein>
<dbReference type="PROSITE" id="PS50893">
    <property type="entry name" value="ABC_TRANSPORTER_2"/>
    <property type="match status" value="2"/>
</dbReference>
<dbReference type="EMBL" id="DF933809">
    <property type="protein sequence ID" value="GAM33835.1"/>
    <property type="molecule type" value="Genomic_DNA"/>
</dbReference>
<keyword evidence="7" id="KW-0067">ATP-binding</keyword>
<comment type="similarity">
    <text evidence="2">Belongs to the ABC transporter superfamily. ABCC family. Conjugate transporter (TC 3.A.1.208) subfamily.</text>
</comment>
<dbReference type="InterPro" id="IPR003593">
    <property type="entry name" value="AAA+_ATPase"/>
</dbReference>
<evidence type="ECO:0000259" key="11">
    <source>
        <dbReference type="PROSITE" id="PS50893"/>
    </source>
</evidence>
<evidence type="ECO:0000256" key="5">
    <source>
        <dbReference type="ARBA" id="ARBA00022737"/>
    </source>
</evidence>
<keyword evidence="4 10" id="KW-0812">Transmembrane</keyword>
<dbReference type="PROSITE" id="PS00211">
    <property type="entry name" value="ABC_TRANSPORTER_1"/>
    <property type="match status" value="2"/>
</dbReference>
<keyword evidence="14" id="KW-1185">Reference proteome</keyword>
<dbReference type="Pfam" id="PF00005">
    <property type="entry name" value="ABC_tran"/>
    <property type="match status" value="2"/>
</dbReference>
<evidence type="ECO:0000313" key="13">
    <source>
        <dbReference type="EMBL" id="GAM33835.1"/>
    </source>
</evidence>
<feature type="domain" description="ABC transmembrane type-1" evidence="12">
    <location>
        <begin position="755"/>
        <end position="1011"/>
    </location>
</feature>
<name>A0A698XLE6_TALPI</name>
<proteinExistence type="inferred from homology"/>
<dbReference type="FunFam" id="3.40.50.300:FF:000610">
    <property type="entry name" value="Multidrug resistance-associated ABC transporter"/>
    <property type="match status" value="1"/>
</dbReference>
<gene>
    <name evidence="13" type="ORF">TCE0_013f01025</name>
</gene>
<evidence type="ECO:0000256" key="7">
    <source>
        <dbReference type="ARBA" id="ARBA00022840"/>
    </source>
</evidence>
<dbReference type="GO" id="GO:0016020">
    <property type="term" value="C:membrane"/>
    <property type="evidence" value="ECO:0007669"/>
    <property type="project" value="UniProtKB-SubCell"/>
</dbReference>
<dbReference type="Gene3D" id="3.40.50.300">
    <property type="entry name" value="P-loop containing nucleotide triphosphate hydrolases"/>
    <property type="match status" value="2"/>
</dbReference>
<feature type="transmembrane region" description="Helical" evidence="10">
    <location>
        <begin position="352"/>
        <end position="373"/>
    </location>
</feature>
<keyword evidence="5" id="KW-0677">Repeat</keyword>
<evidence type="ECO:0000256" key="10">
    <source>
        <dbReference type="SAM" id="Phobius"/>
    </source>
</evidence>
<sequence length="1300" mass="144967">MVCRILEKAQDNEDPLFDISVPSLELWAATIQAILLISIPRRPDVFSPEGKAVDFENNCSALQRYSMQWCSKALDLAGKPIVGRDPALSRMPILNYRTRSTTQLPITLSGVSLWNHVLAERYRGFAKQWTLTLLRSFVTFGSPYCIMRFLKCLEEDSVNLTNTAWLWLIGVTVSSVSETVLHHHLAWIQWSEMGIPIRAQLIMAIFSKALRVKDFKATGDKPEAINLISSDTASFSMFTAVNYILPFSLIKFLFAVLFLLRLLGWKSTLMALIVTMITVPVHTRVIRNERAANNGLTVARDRKTKAITEALQALRQIKFSAVETEWEERIELCRLAEMMEMRKRFLAISIRSAWKVASPFIVTAAAVCSYVYIHNEVSSSILFTTIELLPHIQGTLGTVPKVLQDYFGARANAKRMEVFLKMPEVRQILSESPIGGVSFRNASITWPSDDGQDLKVKPRELPPPFILHSLNVEFPAGELSVIQGETGSGKSLMLAAIIGEVDLLNGRVETQSVGQPVAFVSQTPWLQNDTIKNNILFGSPLDDIRYQKVLRACALDTDLAALPKGDETYVGLRGVRLSGGQRARVSLGRALYSSAKLLVLDDIFAALDSHVSNEIFKTLTGELCIGRTRILTTHHFVSLCLPKAKCLVQIRNNTIENLHGVDLVKSRLENMESSIAIELNPTAGEKTKGRVNVKPKITTTQAESDFGFYKSYFAATGALVFTTIFVLGLLGKQLMIALTTWILNCINSKRREISTDGLTNADTNTNLWFYVYLYLLGSLSAIVLEFFLNMHIFAGSLRASKKLFRTMTAKVIRMPLLWLDTTPLGEMLKRFSRDARLVDDLLLEVMREFADCFIKLVVVGCIGIHTSIYTGCLTLALLFWCWEVGKGYAMARKPVKRAESESNAEILEYFTAVTVGLSTIRAFRAEDRFTDQMHSRVDKLSIARRYFWIFNRWLGLQMCLMGIIFSTGTGIILLSSKSVVDASLMGFSLTFSMGFAHASFTTVNNFGMLESYMNAAAGIISYTQLNPEDQSGNDVPADWPSRGEIKIKGLNVAYSADLPLVLKDISFCVEASQRIGIVGRTGAGKSSLTLALLRLIQHQSGSIWIDGIDISTIKLQSLRSRIAFVPQDPLLFSGTIRSNLDYFKLVPTHKLKDILRRVKLLSIEDSKHAGLFTLESPVSPGGTNMSQGQRQLLCLARMMTKDPKIIILDEATSAVDNESDSLIQDTIRNEFDCTLIVVAHRLRTIASFDKVIVIDDGRIGEIGTPAELLRAKGLFCDFVEKSEDKDFVLKTVFQQTTKCS</sequence>
<evidence type="ECO:0000313" key="14">
    <source>
        <dbReference type="Proteomes" id="UP000053095"/>
    </source>
</evidence>
<feature type="transmembrane region" description="Helical" evidence="10">
    <location>
        <begin position="982"/>
        <end position="1003"/>
    </location>
</feature>
<dbReference type="CDD" id="cd03244">
    <property type="entry name" value="ABCC_MRP_domain2"/>
    <property type="match status" value="1"/>
</dbReference>
<dbReference type="InterPro" id="IPR027417">
    <property type="entry name" value="P-loop_NTPase"/>
</dbReference>
<evidence type="ECO:0000256" key="4">
    <source>
        <dbReference type="ARBA" id="ARBA00022692"/>
    </source>
</evidence>
<feature type="domain" description="ABC transporter" evidence="11">
    <location>
        <begin position="439"/>
        <end position="677"/>
    </location>
</feature>
<dbReference type="SMART" id="SM00382">
    <property type="entry name" value="AAA"/>
    <property type="match status" value="2"/>
</dbReference>
<dbReference type="Pfam" id="PF00664">
    <property type="entry name" value="ABC_membrane"/>
    <property type="match status" value="2"/>
</dbReference>
<feature type="transmembrane region" description="Helical" evidence="10">
    <location>
        <begin position="853"/>
        <end position="882"/>
    </location>
</feature>
<comment type="subcellular location">
    <subcellularLocation>
        <location evidence="1">Membrane</location>
        <topology evidence="1">Multi-pass membrane protein</topology>
    </subcellularLocation>
</comment>
<accession>A0A698XLE6</accession>
<dbReference type="GO" id="GO:0005737">
    <property type="term" value="C:cytoplasm"/>
    <property type="evidence" value="ECO:0007669"/>
    <property type="project" value="UniProtKB-ARBA"/>
</dbReference>
<dbReference type="Gene3D" id="1.20.1560.10">
    <property type="entry name" value="ABC transporter type 1, transmembrane domain"/>
    <property type="match status" value="2"/>
</dbReference>
<dbReference type="GO" id="GO:0016887">
    <property type="term" value="F:ATP hydrolysis activity"/>
    <property type="evidence" value="ECO:0007669"/>
    <property type="project" value="InterPro"/>
</dbReference>
<dbReference type="InterPro" id="IPR036640">
    <property type="entry name" value="ABC1_TM_sf"/>
</dbReference>
<keyword evidence="3" id="KW-0813">Transport</keyword>
<feature type="domain" description="ABC transmembrane type-1" evidence="12">
    <location>
        <begin position="131"/>
        <end position="406"/>
    </location>
</feature>
<evidence type="ECO:0000256" key="9">
    <source>
        <dbReference type="ARBA" id="ARBA00023136"/>
    </source>
</evidence>
<dbReference type="PANTHER" id="PTHR24223">
    <property type="entry name" value="ATP-BINDING CASSETTE SUB-FAMILY C"/>
    <property type="match status" value="1"/>
</dbReference>
<dbReference type="InterPro" id="IPR011527">
    <property type="entry name" value="ABC1_TM_dom"/>
</dbReference>
<feature type="domain" description="ABC transporter" evidence="11">
    <location>
        <begin position="1047"/>
        <end position="1281"/>
    </location>
</feature>
<dbReference type="InterPro" id="IPR050173">
    <property type="entry name" value="ABC_transporter_C-like"/>
</dbReference>
<keyword evidence="6" id="KW-0547">Nucleotide-binding</keyword>
<evidence type="ECO:0000256" key="1">
    <source>
        <dbReference type="ARBA" id="ARBA00004141"/>
    </source>
</evidence>
<keyword evidence="9 10" id="KW-0472">Membrane</keyword>
<feature type="transmembrane region" description="Helical" evidence="10">
    <location>
        <begin position="953"/>
        <end position="976"/>
    </location>
</feature>
<dbReference type="CDD" id="cd18596">
    <property type="entry name" value="ABC_6TM_VMR1_D1_like"/>
    <property type="match status" value="1"/>
</dbReference>
<reference evidence="14" key="1">
    <citation type="journal article" date="2015" name="Genome Announc.">
        <title>Draft genome sequence of Talaromyces cellulolyticus strain Y-94, a source of lignocellulosic biomass-degrading enzymes.</title>
        <authorList>
            <person name="Fujii T."/>
            <person name="Koike H."/>
            <person name="Sawayama S."/>
            <person name="Yano S."/>
            <person name="Inoue H."/>
        </authorList>
    </citation>
    <scope>NUCLEOTIDE SEQUENCE [LARGE SCALE GENOMIC DNA]</scope>
    <source>
        <strain evidence="14">Y-94</strain>
    </source>
</reference>